<accession>A0ABX5LMG6</accession>
<evidence type="ECO:0000313" key="2">
    <source>
        <dbReference type="Proteomes" id="UP000245523"/>
    </source>
</evidence>
<keyword evidence="2" id="KW-1185">Reference proteome</keyword>
<dbReference type="Proteomes" id="UP000245523">
    <property type="component" value="Unassembled WGS sequence"/>
</dbReference>
<dbReference type="EMBL" id="QGHD01000019">
    <property type="protein sequence ID" value="PWK95143.1"/>
    <property type="molecule type" value="Genomic_DNA"/>
</dbReference>
<proteinExistence type="predicted"/>
<name>A0ABX5LMG6_9BACT</name>
<evidence type="ECO:0000313" key="1">
    <source>
        <dbReference type="EMBL" id="PWK95143.1"/>
    </source>
</evidence>
<dbReference type="Pfam" id="PF21980">
    <property type="entry name" value="MksE"/>
    <property type="match status" value="1"/>
</dbReference>
<comment type="caution">
    <text evidence="1">The sequence shown here is derived from an EMBL/GenBank/DDBJ whole genome shotgun (WGS) entry which is preliminary data.</text>
</comment>
<protein>
    <submittedName>
        <fullName evidence="1">Uncharacterized protein</fullName>
    </submittedName>
</protein>
<reference evidence="1 2" key="1">
    <citation type="submission" date="2018-05" db="EMBL/GenBank/DDBJ databases">
        <title>Animal gut microbial communities from fecal samples from Wisconsin, USA.</title>
        <authorList>
            <person name="Neumann A."/>
        </authorList>
    </citation>
    <scope>NUCLEOTIDE SEQUENCE [LARGE SCALE GENOMIC DNA]</scope>
    <source>
        <strain evidence="1 2">UWS4</strain>
    </source>
</reference>
<organism evidence="1 2">
    <name type="scientific">Hallerella porci</name>
    <dbReference type="NCBI Taxonomy" id="1945871"/>
    <lineage>
        <taxon>Bacteria</taxon>
        <taxon>Pseudomonadati</taxon>
        <taxon>Fibrobacterota</taxon>
        <taxon>Fibrobacteria</taxon>
        <taxon>Fibrobacterales</taxon>
        <taxon>Fibrobacteraceae</taxon>
        <taxon>Hallerella</taxon>
    </lineage>
</organism>
<dbReference type="InterPro" id="IPR053841">
    <property type="entry name" value="MksE"/>
</dbReference>
<gene>
    <name evidence="1" type="ORF">B0H50_1195</name>
</gene>
<sequence length="183" mass="21203">MLKSSKEIFEILSKGAFISVNSTDELNRKYYDLIEDDLDAYREYYEGVGFILESGNGYFYFSRTEQKVSMGEKLSRFCDWIDRLDFLKTFNSSFESGYVFTKSKILERISCDLELKEKAPKLYSDKKSHEEIVDKLIDDLSKMGFIEVENEVDGSFRVTAAFHYLEEMVNCLNVVEGADALPE</sequence>